<reference evidence="2 3" key="1">
    <citation type="submission" date="2015-07" db="EMBL/GenBank/DDBJ databases">
        <title>The genome of Melipona quadrifasciata.</title>
        <authorList>
            <person name="Pan H."/>
            <person name="Kapheim K."/>
        </authorList>
    </citation>
    <scope>NUCLEOTIDE SEQUENCE [LARGE SCALE GENOMIC DNA]</scope>
    <source>
        <strain evidence="2">0111107301</strain>
        <tissue evidence="2">Whole body</tissue>
    </source>
</reference>
<organism evidence="2 3">
    <name type="scientific">Melipona quadrifasciata</name>
    <dbReference type="NCBI Taxonomy" id="166423"/>
    <lineage>
        <taxon>Eukaryota</taxon>
        <taxon>Metazoa</taxon>
        <taxon>Ecdysozoa</taxon>
        <taxon>Arthropoda</taxon>
        <taxon>Hexapoda</taxon>
        <taxon>Insecta</taxon>
        <taxon>Pterygota</taxon>
        <taxon>Neoptera</taxon>
        <taxon>Endopterygota</taxon>
        <taxon>Hymenoptera</taxon>
        <taxon>Apocrita</taxon>
        <taxon>Aculeata</taxon>
        <taxon>Apoidea</taxon>
        <taxon>Anthophila</taxon>
        <taxon>Apidae</taxon>
        <taxon>Melipona</taxon>
    </lineage>
</organism>
<sequence>MELSFSVVFSCNNHPQMEFGGYKGTGPRVRVRRRAELGRRLTRRLSLVAKMPAAILSKANPPEPRPVEITAIAPDKTHLTVLVVNPRNFGKMRIKKYQRCIKMFLRFAGKKEEERRRELPFNFKFQIISTNFCNVFLTLTDGLSYISKRNVAKTLNAGTVAGTLERGMNVSMYQLIFYEAFFDSDSNFFHDVNLLCLLALLGLLLSLWCKTTYDSTLAVNI</sequence>
<dbReference type="AlphaFoldDB" id="A0A0M9A5X7"/>
<gene>
    <name evidence="2" type="ORF">WN51_11236</name>
</gene>
<dbReference type="EMBL" id="KQ435745">
    <property type="protein sequence ID" value="KOX76603.1"/>
    <property type="molecule type" value="Genomic_DNA"/>
</dbReference>
<feature type="transmembrane region" description="Helical" evidence="1">
    <location>
        <begin position="192"/>
        <end position="209"/>
    </location>
</feature>
<name>A0A0M9A5X7_9HYME</name>
<evidence type="ECO:0000313" key="2">
    <source>
        <dbReference type="EMBL" id="KOX76603.1"/>
    </source>
</evidence>
<proteinExistence type="predicted"/>
<keyword evidence="1" id="KW-0812">Transmembrane</keyword>
<dbReference type="Proteomes" id="UP000053105">
    <property type="component" value="Unassembled WGS sequence"/>
</dbReference>
<keyword evidence="1" id="KW-0472">Membrane</keyword>
<evidence type="ECO:0000313" key="3">
    <source>
        <dbReference type="Proteomes" id="UP000053105"/>
    </source>
</evidence>
<keyword evidence="1" id="KW-1133">Transmembrane helix</keyword>
<keyword evidence="3" id="KW-1185">Reference proteome</keyword>
<accession>A0A0M9A5X7</accession>
<dbReference type="OrthoDB" id="6424969at2759"/>
<protein>
    <submittedName>
        <fullName evidence="2">Uncharacterized protein</fullName>
    </submittedName>
</protein>
<evidence type="ECO:0000256" key="1">
    <source>
        <dbReference type="SAM" id="Phobius"/>
    </source>
</evidence>